<sequence>MLDEPITYWLPFALSHSSAHLTLTQLLTHQSGMIDNPNMLTYAPSANLAHYIGFHDSPDILLASYLNEDGALYHAVSEDTPIYSRQGVTLARYAFTQAT</sequence>
<accession>A0A162BL75</accession>
<reference evidence="1 2" key="1">
    <citation type="submission" date="2013-07" db="EMBL/GenBank/DDBJ databases">
        <title>Comparative Genomic and Metabolomic Analysis of Twelve Strains of Pseudoalteromonas luteoviolacea.</title>
        <authorList>
            <person name="Vynne N.G."/>
            <person name="Mansson M."/>
            <person name="Gram L."/>
        </authorList>
    </citation>
    <scope>NUCLEOTIDE SEQUENCE [LARGE SCALE GENOMIC DNA]</scope>
    <source>
        <strain evidence="1 2">CPMOR-1</strain>
    </source>
</reference>
<dbReference type="PATRIC" id="fig|1365248.3.peg.2194"/>
<comment type="caution">
    <text evidence="1">The sequence shown here is derived from an EMBL/GenBank/DDBJ whole genome shotgun (WGS) entry which is preliminary data.</text>
</comment>
<dbReference type="InterPro" id="IPR012338">
    <property type="entry name" value="Beta-lactam/transpept-like"/>
</dbReference>
<dbReference type="Gene3D" id="3.40.710.10">
    <property type="entry name" value="DD-peptidase/beta-lactamase superfamily"/>
    <property type="match status" value="1"/>
</dbReference>
<evidence type="ECO:0000313" key="2">
    <source>
        <dbReference type="Proteomes" id="UP000076486"/>
    </source>
</evidence>
<dbReference type="SUPFAM" id="SSF56601">
    <property type="entry name" value="beta-lactamase/transpeptidase-like"/>
    <property type="match status" value="1"/>
</dbReference>
<protein>
    <submittedName>
        <fullName evidence="1">Uncharacterized protein</fullName>
    </submittedName>
</protein>
<organism evidence="1 2">
    <name type="scientific">Pseudoalteromonas luteoviolacea CPMOR-1</name>
    <dbReference type="NCBI Taxonomy" id="1365248"/>
    <lineage>
        <taxon>Bacteria</taxon>
        <taxon>Pseudomonadati</taxon>
        <taxon>Pseudomonadota</taxon>
        <taxon>Gammaproteobacteria</taxon>
        <taxon>Alteromonadales</taxon>
        <taxon>Pseudoalteromonadaceae</taxon>
        <taxon>Pseudoalteromonas</taxon>
    </lineage>
</organism>
<gene>
    <name evidence="1" type="ORF">N473_16395</name>
</gene>
<dbReference type="AlphaFoldDB" id="A0A162BL75"/>
<name>A0A162BL75_9GAMM</name>
<dbReference type="EMBL" id="AUYC01000026">
    <property type="protein sequence ID" value="KZN63744.1"/>
    <property type="molecule type" value="Genomic_DNA"/>
</dbReference>
<proteinExistence type="predicted"/>
<evidence type="ECO:0000313" key="1">
    <source>
        <dbReference type="EMBL" id="KZN63744.1"/>
    </source>
</evidence>
<dbReference type="Proteomes" id="UP000076486">
    <property type="component" value="Unassembled WGS sequence"/>
</dbReference>